<dbReference type="GO" id="GO:0005796">
    <property type="term" value="C:Golgi lumen"/>
    <property type="evidence" value="ECO:0007669"/>
    <property type="project" value="TreeGrafter"/>
</dbReference>
<dbReference type="PANTHER" id="PTHR45694:SF5">
    <property type="entry name" value="GLUTAREDOXIN 2"/>
    <property type="match status" value="1"/>
</dbReference>
<dbReference type="GO" id="GO:0034599">
    <property type="term" value="P:cellular response to oxidative stress"/>
    <property type="evidence" value="ECO:0007669"/>
    <property type="project" value="TreeGrafter"/>
</dbReference>
<feature type="region of interest" description="Disordered" evidence="2">
    <location>
        <begin position="131"/>
        <end position="224"/>
    </location>
</feature>
<reference evidence="4" key="2">
    <citation type="journal article" date="2022" name="Microb. Genom.">
        <title>A chromosome-scale genome assembly of the tomato pathogen Cladosporium fulvum reveals a compartmentalized genome architecture and the presence of a dispensable chromosome.</title>
        <authorList>
            <person name="Zaccaron A.Z."/>
            <person name="Chen L.H."/>
            <person name="Samaras A."/>
            <person name="Stergiopoulos I."/>
        </authorList>
    </citation>
    <scope>NUCLEOTIDE SEQUENCE</scope>
    <source>
        <strain evidence="4">Race5_Kim</strain>
    </source>
</reference>
<dbReference type="SUPFAM" id="SSF52833">
    <property type="entry name" value="Thioredoxin-like"/>
    <property type="match status" value="1"/>
</dbReference>
<dbReference type="FunFam" id="3.40.30.10:FF:000093">
    <property type="entry name" value="Glutaredoxin 2"/>
    <property type="match status" value="1"/>
</dbReference>
<dbReference type="CDD" id="cd03419">
    <property type="entry name" value="GRX_GRXh_1_2_like"/>
    <property type="match status" value="1"/>
</dbReference>
<accession>A0A9Q8L5S2</accession>
<reference evidence="4" key="1">
    <citation type="submission" date="2021-12" db="EMBL/GenBank/DDBJ databases">
        <authorList>
            <person name="Zaccaron A."/>
            <person name="Stergiopoulos I."/>
        </authorList>
    </citation>
    <scope>NUCLEOTIDE SEQUENCE</scope>
    <source>
        <strain evidence="4">Race5_Kim</strain>
    </source>
</reference>
<dbReference type="InterPro" id="IPR002109">
    <property type="entry name" value="Glutaredoxin"/>
</dbReference>
<keyword evidence="5" id="KW-1185">Reference proteome</keyword>
<dbReference type="AlphaFoldDB" id="A0A9Q8L5S2"/>
<dbReference type="InterPro" id="IPR014025">
    <property type="entry name" value="Glutaredoxin_subgr"/>
</dbReference>
<organism evidence="4 5">
    <name type="scientific">Passalora fulva</name>
    <name type="common">Tomato leaf mold</name>
    <name type="synonym">Cladosporium fulvum</name>
    <dbReference type="NCBI Taxonomy" id="5499"/>
    <lineage>
        <taxon>Eukaryota</taxon>
        <taxon>Fungi</taxon>
        <taxon>Dikarya</taxon>
        <taxon>Ascomycota</taxon>
        <taxon>Pezizomycotina</taxon>
        <taxon>Dothideomycetes</taxon>
        <taxon>Dothideomycetidae</taxon>
        <taxon>Mycosphaerellales</taxon>
        <taxon>Mycosphaerellaceae</taxon>
        <taxon>Fulvia</taxon>
    </lineage>
</organism>
<proteinExistence type="inferred from homology"/>
<evidence type="ECO:0000313" key="4">
    <source>
        <dbReference type="EMBL" id="UJO11336.1"/>
    </source>
</evidence>
<dbReference type="InterPro" id="IPR011899">
    <property type="entry name" value="Glutaredoxin_euk/vir"/>
</dbReference>
<dbReference type="Pfam" id="PF00462">
    <property type="entry name" value="Glutaredoxin"/>
    <property type="match status" value="1"/>
</dbReference>
<dbReference type="GO" id="GO:0004362">
    <property type="term" value="F:glutathione-disulfide reductase (NADPH) activity"/>
    <property type="evidence" value="ECO:0007669"/>
    <property type="project" value="UniProtKB-ARBA"/>
</dbReference>
<comment type="similarity">
    <text evidence="1">Belongs to the glutaredoxin family. Monothiol subfamily.</text>
</comment>
<feature type="domain" description="Glutaredoxin" evidence="3">
    <location>
        <begin position="237"/>
        <end position="302"/>
    </location>
</feature>
<dbReference type="GO" id="GO:0005801">
    <property type="term" value="C:cis-Golgi network"/>
    <property type="evidence" value="ECO:0007669"/>
    <property type="project" value="UniProtKB-ARBA"/>
</dbReference>
<dbReference type="NCBIfam" id="TIGR02180">
    <property type="entry name" value="GRX_euk"/>
    <property type="match status" value="1"/>
</dbReference>
<evidence type="ECO:0000256" key="2">
    <source>
        <dbReference type="SAM" id="MobiDB-lite"/>
    </source>
</evidence>
<dbReference type="OrthoDB" id="423313at2759"/>
<name>A0A9Q8L5S2_PASFU</name>
<evidence type="ECO:0000256" key="1">
    <source>
        <dbReference type="ARBA" id="ARBA00009630"/>
    </source>
</evidence>
<dbReference type="PROSITE" id="PS51354">
    <property type="entry name" value="GLUTAREDOXIN_2"/>
    <property type="match status" value="1"/>
</dbReference>
<dbReference type="KEGG" id="ffu:CLAFUR5_00230"/>
<dbReference type="GO" id="GO:0000324">
    <property type="term" value="C:fungal-type vacuole"/>
    <property type="evidence" value="ECO:0007669"/>
    <property type="project" value="TreeGrafter"/>
</dbReference>
<sequence>MTLGDIRTTPIQFIDVSVAPLVLLQPHSLHHLRPFRISSDKPPLPFLHLTSLRQPATMPSGRQFKVIGLVTLLVVLALYYVTNGEQLTHESEFYKKTVKAMEHKKTAAEKQATYVKEKETQERIERLQKEHDAATATLATSESTEAAAPVPRPQKQKPIVGDAPTSGEKSVAGRKKMQDGKIVDKKPATDNDDGVAKVGNVASKTSSASKGDSEETESEEDHEVETELNDILKKGPIIVFSKSYCPFSKKAKHILLDLYTISPKPYIVELDQHKLGSGLQDALLKSTGRRTVPNVLINGKSIGGGDDVQALHDNDKVIDTIKAMGGKRIVSVEKNQDAESGGHRETRAEVKFKA</sequence>
<feature type="region of interest" description="Disordered" evidence="2">
    <location>
        <begin position="334"/>
        <end position="354"/>
    </location>
</feature>
<dbReference type="PANTHER" id="PTHR45694">
    <property type="entry name" value="GLUTAREDOXIN 2"/>
    <property type="match status" value="1"/>
</dbReference>
<gene>
    <name evidence="4" type="ORF">CLAFUR5_00230</name>
</gene>
<feature type="compositionally biased region" description="Acidic residues" evidence="2">
    <location>
        <begin position="214"/>
        <end position="224"/>
    </location>
</feature>
<dbReference type="Proteomes" id="UP000756132">
    <property type="component" value="Chromosome 1"/>
</dbReference>
<dbReference type="GeneID" id="71980108"/>
<dbReference type="InterPro" id="IPR036249">
    <property type="entry name" value="Thioredoxin-like_sf"/>
</dbReference>
<protein>
    <submittedName>
        <fullName evidence="4">Monothiol glutaredoxin-7</fullName>
    </submittedName>
</protein>
<feature type="compositionally biased region" description="Basic and acidic residues" evidence="2">
    <location>
        <begin position="176"/>
        <end position="189"/>
    </location>
</feature>
<dbReference type="RefSeq" id="XP_047755702.1">
    <property type="nucleotide sequence ID" value="XM_047899378.1"/>
</dbReference>
<feature type="compositionally biased region" description="Low complexity" evidence="2">
    <location>
        <begin position="134"/>
        <end position="148"/>
    </location>
</feature>
<dbReference type="EMBL" id="CP090163">
    <property type="protein sequence ID" value="UJO11336.1"/>
    <property type="molecule type" value="Genomic_DNA"/>
</dbReference>
<evidence type="ECO:0000313" key="5">
    <source>
        <dbReference type="Proteomes" id="UP000756132"/>
    </source>
</evidence>
<evidence type="ECO:0000259" key="3">
    <source>
        <dbReference type="Pfam" id="PF00462"/>
    </source>
</evidence>
<dbReference type="Gene3D" id="3.40.30.10">
    <property type="entry name" value="Glutaredoxin"/>
    <property type="match status" value="1"/>
</dbReference>
<dbReference type="PRINTS" id="PR00160">
    <property type="entry name" value="GLUTAREDOXIN"/>
</dbReference>